<dbReference type="AlphaFoldDB" id="A0A101PKU4"/>
<dbReference type="EMBL" id="LMWP01000086">
    <property type="protein sequence ID" value="KUN13352.1"/>
    <property type="molecule type" value="Genomic_DNA"/>
</dbReference>
<feature type="region of interest" description="Disordered" evidence="1">
    <location>
        <begin position="17"/>
        <end position="36"/>
    </location>
</feature>
<name>A0A101PKU4_STRCK</name>
<keyword evidence="3" id="KW-1185">Reference proteome</keyword>
<comment type="caution">
    <text evidence="2">The sequence shown here is derived from an EMBL/GenBank/DDBJ whole genome shotgun (WGS) entry which is preliminary data.</text>
</comment>
<dbReference type="Proteomes" id="UP000053398">
    <property type="component" value="Unassembled WGS sequence"/>
</dbReference>
<gene>
    <name evidence="2" type="ORF">AQJ11_44850</name>
</gene>
<evidence type="ECO:0000256" key="1">
    <source>
        <dbReference type="SAM" id="MobiDB-lite"/>
    </source>
</evidence>
<organism evidence="2 3">
    <name type="scientific">Streptomyces corchorusii</name>
    <name type="common">Streptomyces chibaensis</name>
    <dbReference type="NCBI Taxonomy" id="1903"/>
    <lineage>
        <taxon>Bacteria</taxon>
        <taxon>Bacillati</taxon>
        <taxon>Actinomycetota</taxon>
        <taxon>Actinomycetes</taxon>
        <taxon>Kitasatosporales</taxon>
        <taxon>Streptomycetaceae</taxon>
        <taxon>Streptomyces</taxon>
    </lineage>
</organism>
<accession>A0A101PKU4</accession>
<evidence type="ECO:0000313" key="3">
    <source>
        <dbReference type="Proteomes" id="UP000053398"/>
    </source>
</evidence>
<proteinExistence type="predicted"/>
<sequence length="127" mass="13983">MFSFHVHTARISVISGLSGREGTPRPAHRADVPAGTVSADPACTAERDAKWLVGLQFFTGDRRCVWLYYVMDGALQAPEAACEGVRRASSELLDHSARSGIEFAGERIELRRIRQDAIGRFVLVPSR</sequence>
<evidence type="ECO:0000313" key="2">
    <source>
        <dbReference type="EMBL" id="KUN13352.1"/>
    </source>
</evidence>
<reference evidence="2 3" key="1">
    <citation type="submission" date="2015-10" db="EMBL/GenBank/DDBJ databases">
        <title>Draft genome sequence of Streptomyces corchorusii DSM 40340, type strain for the species Streptomyces corchorusii.</title>
        <authorList>
            <person name="Ruckert C."/>
            <person name="Winkler A."/>
            <person name="Kalinowski J."/>
            <person name="Kampfer P."/>
            <person name="Glaeser S."/>
        </authorList>
    </citation>
    <scope>NUCLEOTIDE SEQUENCE [LARGE SCALE GENOMIC DNA]</scope>
    <source>
        <strain evidence="2 3">DSM 40340</strain>
    </source>
</reference>
<protein>
    <submittedName>
        <fullName evidence="2">Uncharacterized protein</fullName>
    </submittedName>
</protein>